<dbReference type="PANTHER" id="PTHR24351">
    <property type="entry name" value="RIBOSOMAL PROTEIN S6 KINASE"/>
    <property type="match status" value="1"/>
</dbReference>
<dbReference type="Gene3D" id="1.10.510.10">
    <property type="entry name" value="Transferase(Phosphotransferase) domain 1"/>
    <property type="match status" value="1"/>
</dbReference>
<keyword evidence="3 6" id="KW-0547">Nucleotide-binding</keyword>
<feature type="binding site" evidence="6">
    <location>
        <position position="56"/>
    </location>
    <ligand>
        <name>ATP</name>
        <dbReference type="ChEBI" id="CHEBI:30616"/>
    </ligand>
</feature>
<dbReference type="GO" id="GO:0005524">
    <property type="term" value="F:ATP binding"/>
    <property type="evidence" value="ECO:0007669"/>
    <property type="project" value="UniProtKB-UniRule"/>
</dbReference>
<dbReference type="InterPro" id="IPR017441">
    <property type="entry name" value="Protein_kinase_ATP_BS"/>
</dbReference>
<dbReference type="Pfam" id="PF00069">
    <property type="entry name" value="Pkinase"/>
    <property type="match status" value="1"/>
</dbReference>
<dbReference type="InterPro" id="IPR011009">
    <property type="entry name" value="Kinase-like_dom_sf"/>
</dbReference>
<keyword evidence="1" id="KW-0723">Serine/threonine-protein kinase</keyword>
<keyword evidence="9" id="KW-1185">Reference proteome</keyword>
<dbReference type="EMBL" id="KN847499">
    <property type="protein sequence ID" value="KIW10819.1"/>
    <property type="molecule type" value="Genomic_DNA"/>
</dbReference>
<organism evidence="8 9">
    <name type="scientific">Exophiala spinifera</name>
    <dbReference type="NCBI Taxonomy" id="91928"/>
    <lineage>
        <taxon>Eukaryota</taxon>
        <taxon>Fungi</taxon>
        <taxon>Dikarya</taxon>
        <taxon>Ascomycota</taxon>
        <taxon>Pezizomycotina</taxon>
        <taxon>Eurotiomycetes</taxon>
        <taxon>Chaetothyriomycetidae</taxon>
        <taxon>Chaetothyriales</taxon>
        <taxon>Herpotrichiellaceae</taxon>
        <taxon>Exophiala</taxon>
    </lineage>
</organism>
<dbReference type="Proteomes" id="UP000053328">
    <property type="component" value="Unassembled WGS sequence"/>
</dbReference>
<dbReference type="PROSITE" id="PS00107">
    <property type="entry name" value="PROTEIN_KINASE_ATP"/>
    <property type="match status" value="1"/>
</dbReference>
<evidence type="ECO:0000256" key="1">
    <source>
        <dbReference type="ARBA" id="ARBA00022527"/>
    </source>
</evidence>
<dbReference type="STRING" id="91928.A0A0D2BHH8"/>
<keyword evidence="4" id="KW-0418">Kinase</keyword>
<dbReference type="AlphaFoldDB" id="A0A0D2BHH8"/>
<reference evidence="8 9" key="1">
    <citation type="submission" date="2015-01" db="EMBL/GenBank/DDBJ databases">
        <title>The Genome Sequence of Exophiala spinifera CBS89968.</title>
        <authorList>
            <consortium name="The Broad Institute Genomics Platform"/>
            <person name="Cuomo C."/>
            <person name="de Hoog S."/>
            <person name="Gorbushina A."/>
            <person name="Stielow B."/>
            <person name="Teixiera M."/>
            <person name="Abouelleil A."/>
            <person name="Chapman S.B."/>
            <person name="Priest M."/>
            <person name="Young S.K."/>
            <person name="Wortman J."/>
            <person name="Nusbaum C."/>
            <person name="Birren B."/>
        </authorList>
    </citation>
    <scope>NUCLEOTIDE SEQUENCE [LARGE SCALE GENOMIC DNA]</scope>
    <source>
        <strain evidence="8 9">CBS 89968</strain>
    </source>
</reference>
<dbReference type="SUPFAM" id="SSF56112">
    <property type="entry name" value="Protein kinase-like (PK-like)"/>
    <property type="match status" value="1"/>
</dbReference>
<sequence>MDTRDGGNSNESFAGQPRSLDDFTLLKRIGRGNTADALLAETVLDGQHCVVRAVRKKSIFGEDEAARVFAQKEILSRPQVLEHPFIITLQSTFQNKSHLFFVTEFVAGGDLMFHLREGRFELSRTSFYAAEVCLALQFLHSRSILHRGVSLDNILLASNGHIKLVGFSNSKLLTRPRTRSFAGSATFVAPEVLLGHDYGFSVDWWAFGVVLYQMLLHREPFSGDSEDEVLTAILDRVADFPSDLPSHAETLLKGLFERDPDQRFWA</sequence>
<dbReference type="RefSeq" id="XP_016231035.1">
    <property type="nucleotide sequence ID" value="XM_016384433.1"/>
</dbReference>
<keyword evidence="5 6" id="KW-0067">ATP-binding</keyword>
<dbReference type="PIRSF" id="PIRSF000654">
    <property type="entry name" value="Integrin-linked_kinase"/>
    <property type="match status" value="1"/>
</dbReference>
<evidence type="ECO:0000313" key="8">
    <source>
        <dbReference type="EMBL" id="KIW10819.1"/>
    </source>
</evidence>
<evidence type="ECO:0000313" key="9">
    <source>
        <dbReference type="Proteomes" id="UP000053328"/>
    </source>
</evidence>
<dbReference type="InterPro" id="IPR000719">
    <property type="entry name" value="Prot_kinase_dom"/>
</dbReference>
<name>A0A0D2BHH8_9EURO</name>
<evidence type="ECO:0000256" key="3">
    <source>
        <dbReference type="ARBA" id="ARBA00022741"/>
    </source>
</evidence>
<dbReference type="PROSITE" id="PS50011">
    <property type="entry name" value="PROTEIN_KINASE_DOM"/>
    <property type="match status" value="1"/>
</dbReference>
<evidence type="ECO:0000256" key="2">
    <source>
        <dbReference type="ARBA" id="ARBA00022679"/>
    </source>
</evidence>
<proteinExistence type="predicted"/>
<accession>A0A0D2BHH8</accession>
<evidence type="ECO:0000256" key="4">
    <source>
        <dbReference type="ARBA" id="ARBA00022777"/>
    </source>
</evidence>
<dbReference type="VEuPathDB" id="FungiDB:PV08_10118"/>
<dbReference type="HOGENOM" id="CLU_000288_63_5_1"/>
<dbReference type="GeneID" id="27337201"/>
<protein>
    <recommendedName>
        <fullName evidence="7">Protein kinase domain-containing protein</fullName>
    </recommendedName>
</protein>
<keyword evidence="2" id="KW-0808">Transferase</keyword>
<evidence type="ECO:0000256" key="6">
    <source>
        <dbReference type="PROSITE-ProRule" id="PRU10141"/>
    </source>
</evidence>
<dbReference type="GO" id="GO:0004674">
    <property type="term" value="F:protein serine/threonine kinase activity"/>
    <property type="evidence" value="ECO:0007669"/>
    <property type="project" value="UniProtKB-KW"/>
</dbReference>
<evidence type="ECO:0000256" key="5">
    <source>
        <dbReference type="ARBA" id="ARBA00022840"/>
    </source>
</evidence>
<dbReference type="Gene3D" id="3.30.200.20">
    <property type="entry name" value="Phosphorylase Kinase, domain 1"/>
    <property type="match status" value="1"/>
</dbReference>
<feature type="domain" description="Protein kinase" evidence="7">
    <location>
        <begin position="23"/>
        <end position="266"/>
    </location>
</feature>
<dbReference type="OrthoDB" id="63267at2759"/>
<gene>
    <name evidence="8" type="ORF">PV08_10118</name>
</gene>
<evidence type="ECO:0000259" key="7">
    <source>
        <dbReference type="PROSITE" id="PS50011"/>
    </source>
</evidence>